<proteinExistence type="predicted"/>
<dbReference type="EMBL" id="AP035785">
    <property type="protein sequence ID" value="BFO72283.1"/>
    <property type="molecule type" value="Genomic_DNA"/>
</dbReference>
<protein>
    <submittedName>
        <fullName evidence="2">Glycosyltransferase family 4 protein</fullName>
    </submittedName>
</protein>
<feature type="domain" description="Glycosyl transferase family 1" evidence="1">
    <location>
        <begin position="144"/>
        <end position="299"/>
    </location>
</feature>
<dbReference type="CDD" id="cd03801">
    <property type="entry name" value="GT4_PimA-like"/>
    <property type="match status" value="1"/>
</dbReference>
<reference evidence="2" key="1">
    <citation type="submission" date="2024-07" db="EMBL/GenBank/DDBJ databases">
        <title>Complete genome sequence of Prevotella sp. YM-2024 GTC17253.</title>
        <authorList>
            <person name="Hayashi M."/>
            <person name="Muto Y."/>
            <person name="Tanaka K."/>
            <person name="Niwa H."/>
        </authorList>
    </citation>
    <scope>NUCLEOTIDE SEQUENCE</scope>
    <source>
        <strain evidence="2">GTC17253</strain>
    </source>
</reference>
<dbReference type="PANTHER" id="PTHR12526">
    <property type="entry name" value="GLYCOSYLTRANSFERASE"/>
    <property type="match status" value="1"/>
</dbReference>
<dbReference type="GO" id="GO:0016757">
    <property type="term" value="F:glycosyltransferase activity"/>
    <property type="evidence" value="ECO:0007669"/>
    <property type="project" value="InterPro"/>
</dbReference>
<gene>
    <name evidence="2" type="ORF">GTC17253_22490</name>
</gene>
<evidence type="ECO:0000313" key="2">
    <source>
        <dbReference type="EMBL" id="BFO72283.1"/>
    </source>
</evidence>
<organism evidence="2">
    <name type="scientific">Prevotella sp. GTC17253</name>
    <dbReference type="NCBI Taxonomy" id="3236793"/>
    <lineage>
        <taxon>Bacteria</taxon>
        <taxon>Pseudomonadati</taxon>
        <taxon>Bacteroidota</taxon>
        <taxon>Bacteroidia</taxon>
        <taxon>Bacteroidales</taxon>
        <taxon>Prevotellaceae</taxon>
        <taxon>Prevotella</taxon>
    </lineage>
</organism>
<accession>A0AB33IRM7</accession>
<dbReference type="SUPFAM" id="SSF53756">
    <property type="entry name" value="UDP-Glycosyltransferase/glycogen phosphorylase"/>
    <property type="match status" value="1"/>
</dbReference>
<name>A0AB33IRM7_9BACT</name>
<dbReference type="Gene3D" id="3.40.50.2000">
    <property type="entry name" value="Glycogen Phosphorylase B"/>
    <property type="match status" value="2"/>
</dbReference>
<dbReference type="InterPro" id="IPR001296">
    <property type="entry name" value="Glyco_trans_1"/>
</dbReference>
<evidence type="ECO:0000259" key="1">
    <source>
        <dbReference type="Pfam" id="PF00534"/>
    </source>
</evidence>
<sequence>MNMTLAQSIGDVGKGGLGKLLRYFNLLHQIRKEVKRIKPSLVYITPNSAGVPFYKDFVIVQLVKSLGCRVMVHFHNKGVVTRQDKLVDNFLYKRFFRNTKIILLAKSLYRDIEKYVDERDVYFCSNGIPESLTHHRITDARRLNILFLSNMMRAKGVLTLLLACAKLKSRRLPFHCIFAGAWKDISEADFAIKVNELHLDEDVEAVGPQYGEDKEKYLNLADVFVLPSYNECLPLTIIESMQHGVACISTNVGAIPSVIDEGETGFVIAPGDSDALADKLQWLIEHPEACKAMGKCGYEKYRRNYTLEQFENNFSKILREETSCYTG</sequence>
<dbReference type="Pfam" id="PF00534">
    <property type="entry name" value="Glycos_transf_1"/>
    <property type="match status" value="1"/>
</dbReference>
<dbReference type="AlphaFoldDB" id="A0AB33IRM7"/>